<keyword evidence="3" id="KW-1185">Reference proteome</keyword>
<accession>A0ABN8IIV0</accession>
<protein>
    <recommendedName>
        <fullName evidence="4">25 kDa silk glycoprotein</fullName>
    </recommendedName>
</protein>
<evidence type="ECO:0000313" key="3">
    <source>
        <dbReference type="Proteomes" id="UP000837857"/>
    </source>
</evidence>
<organism evidence="2 3">
    <name type="scientific">Iphiclides podalirius</name>
    <name type="common">scarce swallowtail</name>
    <dbReference type="NCBI Taxonomy" id="110791"/>
    <lineage>
        <taxon>Eukaryota</taxon>
        <taxon>Metazoa</taxon>
        <taxon>Ecdysozoa</taxon>
        <taxon>Arthropoda</taxon>
        <taxon>Hexapoda</taxon>
        <taxon>Insecta</taxon>
        <taxon>Pterygota</taxon>
        <taxon>Neoptera</taxon>
        <taxon>Endopterygota</taxon>
        <taxon>Lepidoptera</taxon>
        <taxon>Glossata</taxon>
        <taxon>Ditrysia</taxon>
        <taxon>Papilionoidea</taxon>
        <taxon>Papilionidae</taxon>
        <taxon>Papilioninae</taxon>
        <taxon>Iphiclides</taxon>
    </lineage>
</organism>
<evidence type="ECO:0000256" key="1">
    <source>
        <dbReference type="SAM" id="SignalP"/>
    </source>
</evidence>
<proteinExistence type="predicted"/>
<name>A0ABN8IIV0_9NEOP</name>
<evidence type="ECO:0000313" key="2">
    <source>
        <dbReference type="EMBL" id="CAH2056546.1"/>
    </source>
</evidence>
<dbReference type="PIRSF" id="PIRSF008881">
    <property type="entry name" value="Fibroin_P25"/>
    <property type="match status" value="1"/>
</dbReference>
<feature type="non-terminal residue" evidence="2">
    <location>
        <position position="214"/>
    </location>
</feature>
<dbReference type="InterPro" id="IPR009911">
    <property type="entry name" value="Fibroin_P25"/>
</dbReference>
<gene>
    <name evidence="2" type="ORF">IPOD504_LOCUS9746</name>
</gene>
<reference evidence="2" key="1">
    <citation type="submission" date="2022-03" db="EMBL/GenBank/DDBJ databases">
        <authorList>
            <person name="Martin H S."/>
        </authorList>
    </citation>
    <scope>NUCLEOTIDE SEQUENCE</scope>
</reference>
<feature type="chain" id="PRO_5046414825" description="25 kDa silk glycoprotein" evidence="1">
    <location>
        <begin position="19"/>
        <end position="214"/>
    </location>
</feature>
<dbReference type="Proteomes" id="UP000837857">
    <property type="component" value="Chromosome 23"/>
</dbReference>
<dbReference type="EMBL" id="OW152835">
    <property type="protein sequence ID" value="CAH2056546.1"/>
    <property type="molecule type" value="Genomic_DNA"/>
</dbReference>
<feature type="signal peptide" evidence="1">
    <location>
        <begin position="1"/>
        <end position="18"/>
    </location>
</feature>
<evidence type="ECO:0008006" key="4">
    <source>
        <dbReference type="Google" id="ProtNLM"/>
    </source>
</evidence>
<sequence length="214" mass="24436">MMERVLVLTLAVTSSLVASDIVRPCQLTDLACIGRILAANSYCNPYVVGRIPERYTVNQYRFDVPYFNATYIDNNLVVTNSNRCNVSEFFINRSTNNVVLAIDCPQLNFASDRLLIQHASLQEDRTYSYRIQGTYPLIRLTTNLPYRNGLNLCTSFNFADVAALPTFLLNPNNPQTASYLTPLTVFERECFFWRAPLLARYYINSLICDFGCNF</sequence>
<dbReference type="Pfam" id="PF07294">
    <property type="entry name" value="Fibroin_P25"/>
    <property type="match status" value="1"/>
</dbReference>
<keyword evidence="1" id="KW-0732">Signal</keyword>